<evidence type="ECO:0000256" key="3">
    <source>
        <dbReference type="ARBA" id="ARBA00022448"/>
    </source>
</evidence>
<dbReference type="SUPFAM" id="SSF81333">
    <property type="entry name" value="F1F0 ATP synthase subunit C"/>
    <property type="match status" value="1"/>
</dbReference>
<protein>
    <recommendedName>
        <fullName evidence="13">ATP synthase subunit c</fullName>
    </recommendedName>
    <alternativeName>
        <fullName evidence="13">ATP synthase F(0) sector subunit c</fullName>
    </alternativeName>
    <alternativeName>
        <fullName evidence="13">F-type ATPase subunit c</fullName>
        <shortName evidence="13">F-ATPase subunit c</shortName>
    </alternativeName>
    <alternativeName>
        <fullName evidence="13">Lipid-binding protein</fullName>
    </alternativeName>
</protein>
<keyword evidence="10 13" id="KW-0472">Membrane</keyword>
<evidence type="ECO:0000256" key="13">
    <source>
        <dbReference type="HAMAP-Rule" id="MF_01396"/>
    </source>
</evidence>
<feature type="domain" description="V-ATPase proteolipid subunit C-like" evidence="14">
    <location>
        <begin position="9"/>
        <end position="72"/>
    </location>
</feature>
<reference evidence="15 16" key="1">
    <citation type="submission" date="2023-10" db="EMBL/GenBank/DDBJ databases">
        <title>Veillonella sp. nov., isolated from a pig farm feces dump.</title>
        <authorList>
            <person name="Chang Y.-H."/>
        </authorList>
    </citation>
    <scope>NUCLEOTIDE SEQUENCE [LARGE SCALE GENOMIC DNA]</scope>
    <source>
        <strain evidence="15 16">YH-vei2233</strain>
    </source>
</reference>
<keyword evidence="6 13" id="KW-0375">Hydrogen ion transport</keyword>
<evidence type="ECO:0000259" key="14">
    <source>
        <dbReference type="Pfam" id="PF00137"/>
    </source>
</evidence>
<keyword evidence="13" id="KW-1003">Cell membrane</keyword>
<keyword evidence="9 13" id="KW-0446">Lipid-binding</keyword>
<dbReference type="HAMAP" id="MF_01396">
    <property type="entry name" value="ATP_synth_c_bact"/>
    <property type="match status" value="1"/>
</dbReference>
<evidence type="ECO:0000256" key="8">
    <source>
        <dbReference type="ARBA" id="ARBA00023065"/>
    </source>
</evidence>
<evidence type="ECO:0000256" key="6">
    <source>
        <dbReference type="ARBA" id="ARBA00022781"/>
    </source>
</evidence>
<evidence type="ECO:0000256" key="11">
    <source>
        <dbReference type="ARBA" id="ARBA00023310"/>
    </source>
</evidence>
<dbReference type="Proteomes" id="UP001272515">
    <property type="component" value="Unassembled WGS sequence"/>
</dbReference>
<keyword evidence="4 13" id="KW-0138">CF(0)</keyword>
<keyword evidence="11 13" id="KW-0066">ATP synthesis</keyword>
<comment type="function">
    <text evidence="12 13">F(1)F(0) ATP synthase produces ATP from ADP in the presence of a proton or sodium gradient. F-type ATPases consist of two structural domains, F(1) containing the extramembraneous catalytic core and F(0) containing the membrane proton channel, linked together by a central stalk and a peripheral stalk. During catalysis, ATP synthesis in the catalytic domain of F(1) is coupled via a rotary mechanism of the central stalk subunits to proton translocation.</text>
</comment>
<feature type="transmembrane region" description="Helical" evidence="13">
    <location>
        <begin position="52"/>
        <end position="74"/>
    </location>
</feature>
<keyword evidence="3 13" id="KW-0813">Transport</keyword>
<keyword evidence="16" id="KW-1185">Reference proteome</keyword>
<evidence type="ECO:0000256" key="2">
    <source>
        <dbReference type="ARBA" id="ARBA00006704"/>
    </source>
</evidence>
<dbReference type="Gene3D" id="1.20.20.10">
    <property type="entry name" value="F1F0 ATP synthase subunit C"/>
    <property type="match status" value="1"/>
</dbReference>
<feature type="site" description="Reversibly protonated during proton transport" evidence="13">
    <location>
        <position position="59"/>
    </location>
</feature>
<dbReference type="NCBIfam" id="NF005363">
    <property type="entry name" value="PRK06876.1"/>
    <property type="match status" value="1"/>
</dbReference>
<dbReference type="InterPro" id="IPR038662">
    <property type="entry name" value="ATP_synth_F0_csu_sf"/>
</dbReference>
<sequence length="77" mass="7958">MEVQGLYAIAAAVAIGFAALAAAIGDALVAVKVLEGTVRQPELRGQLMTTMFIAVGLIEAMPIIAAVIAIFLVFTKL</sequence>
<keyword evidence="7 13" id="KW-1133">Transmembrane helix</keyword>
<name>A0ABU3ZB25_9FIRM</name>
<keyword evidence="5 13" id="KW-0812">Transmembrane</keyword>
<evidence type="ECO:0000256" key="1">
    <source>
        <dbReference type="ARBA" id="ARBA00004141"/>
    </source>
</evidence>
<comment type="caution">
    <text evidence="15">The sequence shown here is derived from an EMBL/GenBank/DDBJ whole genome shotgun (WGS) entry which is preliminary data.</text>
</comment>
<evidence type="ECO:0000256" key="4">
    <source>
        <dbReference type="ARBA" id="ARBA00022547"/>
    </source>
</evidence>
<dbReference type="InterPro" id="IPR002379">
    <property type="entry name" value="ATPase_proteolipid_c-like_dom"/>
</dbReference>
<dbReference type="PRINTS" id="PR00124">
    <property type="entry name" value="ATPASEC"/>
</dbReference>
<accession>A0ABU3ZB25</accession>
<evidence type="ECO:0000256" key="9">
    <source>
        <dbReference type="ARBA" id="ARBA00023121"/>
    </source>
</evidence>
<evidence type="ECO:0000256" key="12">
    <source>
        <dbReference type="ARBA" id="ARBA00025198"/>
    </source>
</evidence>
<evidence type="ECO:0000256" key="7">
    <source>
        <dbReference type="ARBA" id="ARBA00022989"/>
    </source>
</evidence>
<dbReference type="NCBIfam" id="TIGR01260">
    <property type="entry name" value="ATP_synt_c"/>
    <property type="match status" value="1"/>
</dbReference>
<dbReference type="RefSeq" id="WP_317330257.1">
    <property type="nucleotide sequence ID" value="NZ_JAWJZA010000018.1"/>
</dbReference>
<dbReference type="EMBL" id="JAWJZB010000009">
    <property type="protein sequence ID" value="MDV5088877.1"/>
    <property type="molecule type" value="Genomic_DNA"/>
</dbReference>
<evidence type="ECO:0000256" key="10">
    <source>
        <dbReference type="ARBA" id="ARBA00023136"/>
    </source>
</evidence>
<comment type="similarity">
    <text evidence="2 13">Belongs to the ATPase C chain family.</text>
</comment>
<dbReference type="InterPro" id="IPR005953">
    <property type="entry name" value="ATP_synth_csu_bac/chlpt"/>
</dbReference>
<organism evidence="15 16">
    <name type="scientific">Veillonella absiana</name>
    <dbReference type="NCBI Taxonomy" id="3079305"/>
    <lineage>
        <taxon>Bacteria</taxon>
        <taxon>Bacillati</taxon>
        <taxon>Bacillota</taxon>
        <taxon>Negativicutes</taxon>
        <taxon>Veillonellales</taxon>
        <taxon>Veillonellaceae</taxon>
        <taxon>Veillonella</taxon>
    </lineage>
</organism>
<dbReference type="InterPro" id="IPR000454">
    <property type="entry name" value="ATP_synth_F0_csu"/>
</dbReference>
<evidence type="ECO:0000256" key="5">
    <source>
        <dbReference type="ARBA" id="ARBA00022692"/>
    </source>
</evidence>
<dbReference type="Pfam" id="PF00137">
    <property type="entry name" value="ATP-synt_C"/>
    <property type="match status" value="1"/>
</dbReference>
<feature type="transmembrane region" description="Helical" evidence="13">
    <location>
        <begin position="6"/>
        <end position="31"/>
    </location>
</feature>
<evidence type="ECO:0000313" key="16">
    <source>
        <dbReference type="Proteomes" id="UP001272515"/>
    </source>
</evidence>
<comment type="subcellular location">
    <subcellularLocation>
        <location evidence="13">Cell membrane</location>
        <topology evidence="13">Multi-pass membrane protein</topology>
    </subcellularLocation>
    <subcellularLocation>
        <location evidence="1">Membrane</location>
        <topology evidence="1">Multi-pass membrane protein</topology>
    </subcellularLocation>
</comment>
<proteinExistence type="inferred from homology"/>
<comment type="function">
    <text evidence="13">Key component of the F(0) channel; it plays a direct role in translocation across the membrane. A homomeric c-ring of between 10-14 subunits forms the central stalk rotor element with the F(1) delta and epsilon subunits.</text>
</comment>
<dbReference type="InterPro" id="IPR035921">
    <property type="entry name" value="F/V-ATP_Csub_sf"/>
</dbReference>
<gene>
    <name evidence="13 15" type="primary">atpE</name>
    <name evidence="15" type="ORF">RVY80_08570</name>
</gene>
<keyword evidence="8 13" id="KW-0406">Ion transport</keyword>
<dbReference type="CDD" id="cd18185">
    <property type="entry name" value="ATP-synt_Fo_c_ATPE"/>
    <property type="match status" value="1"/>
</dbReference>
<evidence type="ECO:0000313" key="15">
    <source>
        <dbReference type="EMBL" id="MDV5088877.1"/>
    </source>
</evidence>